<keyword evidence="1" id="KW-0732">Signal</keyword>
<name>A0A4S8MDW3_DENBC</name>
<evidence type="ECO:0008006" key="4">
    <source>
        <dbReference type="Google" id="ProtNLM"/>
    </source>
</evidence>
<accession>A0A4S8MDW3</accession>
<gene>
    <name evidence="2" type="ORF">K435DRAFT_437516</name>
</gene>
<feature type="signal peptide" evidence="1">
    <location>
        <begin position="1"/>
        <end position="20"/>
    </location>
</feature>
<feature type="chain" id="PRO_5020451133" description="Secreted protein" evidence="1">
    <location>
        <begin position="21"/>
        <end position="82"/>
    </location>
</feature>
<organism evidence="2 3">
    <name type="scientific">Dendrothele bispora (strain CBS 962.96)</name>
    <dbReference type="NCBI Taxonomy" id="1314807"/>
    <lineage>
        <taxon>Eukaryota</taxon>
        <taxon>Fungi</taxon>
        <taxon>Dikarya</taxon>
        <taxon>Basidiomycota</taxon>
        <taxon>Agaricomycotina</taxon>
        <taxon>Agaricomycetes</taxon>
        <taxon>Agaricomycetidae</taxon>
        <taxon>Agaricales</taxon>
        <taxon>Agaricales incertae sedis</taxon>
        <taxon>Dendrothele</taxon>
    </lineage>
</organism>
<dbReference type="AlphaFoldDB" id="A0A4S8MDW3"/>
<proteinExistence type="predicted"/>
<evidence type="ECO:0000313" key="2">
    <source>
        <dbReference type="EMBL" id="THV00730.1"/>
    </source>
</evidence>
<dbReference type="Proteomes" id="UP000297245">
    <property type="component" value="Unassembled WGS sequence"/>
</dbReference>
<evidence type="ECO:0000256" key="1">
    <source>
        <dbReference type="SAM" id="SignalP"/>
    </source>
</evidence>
<evidence type="ECO:0000313" key="3">
    <source>
        <dbReference type="Proteomes" id="UP000297245"/>
    </source>
</evidence>
<keyword evidence="3" id="KW-1185">Reference proteome</keyword>
<protein>
    <recommendedName>
        <fullName evidence="4">Secreted protein</fullName>
    </recommendedName>
</protein>
<sequence length="82" mass="9467">MKARLCVPLCVLGIYNFVFLFPPRCPKNTQSVEPPNSRDRERDSFSDESFFIDRFSAILTAPPSVNHTLLLFKVIDDLDNYK</sequence>
<reference evidence="2 3" key="1">
    <citation type="journal article" date="2019" name="Nat. Ecol. Evol.">
        <title>Megaphylogeny resolves global patterns of mushroom evolution.</title>
        <authorList>
            <person name="Varga T."/>
            <person name="Krizsan K."/>
            <person name="Foldi C."/>
            <person name="Dima B."/>
            <person name="Sanchez-Garcia M."/>
            <person name="Sanchez-Ramirez S."/>
            <person name="Szollosi G.J."/>
            <person name="Szarkandi J.G."/>
            <person name="Papp V."/>
            <person name="Albert L."/>
            <person name="Andreopoulos W."/>
            <person name="Angelini C."/>
            <person name="Antonin V."/>
            <person name="Barry K.W."/>
            <person name="Bougher N.L."/>
            <person name="Buchanan P."/>
            <person name="Buyck B."/>
            <person name="Bense V."/>
            <person name="Catcheside P."/>
            <person name="Chovatia M."/>
            <person name="Cooper J."/>
            <person name="Damon W."/>
            <person name="Desjardin D."/>
            <person name="Finy P."/>
            <person name="Geml J."/>
            <person name="Haridas S."/>
            <person name="Hughes K."/>
            <person name="Justo A."/>
            <person name="Karasinski D."/>
            <person name="Kautmanova I."/>
            <person name="Kiss B."/>
            <person name="Kocsube S."/>
            <person name="Kotiranta H."/>
            <person name="LaButti K.M."/>
            <person name="Lechner B.E."/>
            <person name="Liimatainen K."/>
            <person name="Lipzen A."/>
            <person name="Lukacs Z."/>
            <person name="Mihaltcheva S."/>
            <person name="Morgado L.N."/>
            <person name="Niskanen T."/>
            <person name="Noordeloos M.E."/>
            <person name="Ohm R.A."/>
            <person name="Ortiz-Santana B."/>
            <person name="Ovrebo C."/>
            <person name="Racz N."/>
            <person name="Riley R."/>
            <person name="Savchenko A."/>
            <person name="Shiryaev A."/>
            <person name="Soop K."/>
            <person name="Spirin V."/>
            <person name="Szebenyi C."/>
            <person name="Tomsovsky M."/>
            <person name="Tulloss R.E."/>
            <person name="Uehling J."/>
            <person name="Grigoriev I.V."/>
            <person name="Vagvolgyi C."/>
            <person name="Papp T."/>
            <person name="Martin F.M."/>
            <person name="Miettinen O."/>
            <person name="Hibbett D.S."/>
            <person name="Nagy L.G."/>
        </authorList>
    </citation>
    <scope>NUCLEOTIDE SEQUENCE [LARGE SCALE GENOMIC DNA]</scope>
    <source>
        <strain evidence="2 3">CBS 962.96</strain>
    </source>
</reference>
<dbReference type="EMBL" id="ML179100">
    <property type="protein sequence ID" value="THV00730.1"/>
    <property type="molecule type" value="Genomic_DNA"/>
</dbReference>